<dbReference type="PANTHER" id="PTHR42879">
    <property type="entry name" value="3-OXOACYL-(ACYL-CARRIER-PROTEIN) REDUCTASE"/>
    <property type="match status" value="1"/>
</dbReference>
<sequence>MYLQKTEVKNKIALVTGAGKGIGKACAIALAEAGANLIILSRTKSDLDKLEKIVKKLKCKCTSYVCDVSNYDELKRVFKKISSLDIIVNNAGTNRPEHFTKIKKEDMDYVVDLNIKAAFHVAQLGSKVMLKSKKRK</sequence>
<dbReference type="InterPro" id="IPR036291">
    <property type="entry name" value="NAD(P)-bd_dom_sf"/>
</dbReference>
<dbReference type="SUPFAM" id="SSF51735">
    <property type="entry name" value="NAD(P)-binding Rossmann-fold domains"/>
    <property type="match status" value="1"/>
</dbReference>
<gene>
    <name evidence="2" type="ORF">METZ01_LOCUS516941</name>
</gene>
<protein>
    <submittedName>
        <fullName evidence="2">Uncharacterized protein</fullName>
    </submittedName>
</protein>
<feature type="non-terminal residue" evidence="2">
    <location>
        <position position="136"/>
    </location>
</feature>
<dbReference type="InterPro" id="IPR050259">
    <property type="entry name" value="SDR"/>
</dbReference>
<dbReference type="PRINTS" id="PR00081">
    <property type="entry name" value="GDHRDH"/>
</dbReference>
<reference evidence="2" key="1">
    <citation type="submission" date="2018-05" db="EMBL/GenBank/DDBJ databases">
        <authorList>
            <person name="Lanie J.A."/>
            <person name="Ng W.-L."/>
            <person name="Kazmierczak K.M."/>
            <person name="Andrzejewski T.M."/>
            <person name="Davidsen T.M."/>
            <person name="Wayne K.J."/>
            <person name="Tettelin H."/>
            <person name="Glass J.I."/>
            <person name="Rusch D."/>
            <person name="Podicherti R."/>
            <person name="Tsui H.-C.T."/>
            <person name="Winkler M.E."/>
        </authorList>
    </citation>
    <scope>NUCLEOTIDE SEQUENCE</scope>
</reference>
<dbReference type="Gene3D" id="3.40.50.720">
    <property type="entry name" value="NAD(P)-binding Rossmann-like Domain"/>
    <property type="match status" value="1"/>
</dbReference>
<comment type="similarity">
    <text evidence="1">Belongs to the short-chain dehydrogenases/reductases (SDR) family.</text>
</comment>
<dbReference type="EMBL" id="UINC01231519">
    <property type="protein sequence ID" value="SVE64087.1"/>
    <property type="molecule type" value="Genomic_DNA"/>
</dbReference>
<name>A0A383F4N2_9ZZZZ</name>
<dbReference type="InterPro" id="IPR002347">
    <property type="entry name" value="SDR_fam"/>
</dbReference>
<dbReference type="PANTHER" id="PTHR42879:SF2">
    <property type="entry name" value="3-OXOACYL-[ACYL-CARRIER-PROTEIN] REDUCTASE FABG"/>
    <property type="match status" value="1"/>
</dbReference>
<evidence type="ECO:0000313" key="2">
    <source>
        <dbReference type="EMBL" id="SVE64087.1"/>
    </source>
</evidence>
<dbReference type="Pfam" id="PF00106">
    <property type="entry name" value="adh_short"/>
    <property type="match status" value="1"/>
</dbReference>
<accession>A0A383F4N2</accession>
<proteinExistence type="inferred from homology"/>
<dbReference type="AlphaFoldDB" id="A0A383F4N2"/>
<organism evidence="2">
    <name type="scientific">marine metagenome</name>
    <dbReference type="NCBI Taxonomy" id="408172"/>
    <lineage>
        <taxon>unclassified sequences</taxon>
        <taxon>metagenomes</taxon>
        <taxon>ecological metagenomes</taxon>
    </lineage>
</organism>
<evidence type="ECO:0000256" key="1">
    <source>
        <dbReference type="ARBA" id="ARBA00006484"/>
    </source>
</evidence>